<evidence type="ECO:0000256" key="2">
    <source>
        <dbReference type="SAM" id="Phobius"/>
    </source>
</evidence>
<keyword evidence="2" id="KW-0472">Membrane</keyword>
<sequence>MKKLLVVALGVAFIANSASDVEANPLMGGFATFTLNQVVALVSQKAAERDGIPESDPRIEATHRAMSLVATEHTESTLGERMLMAAGAPTWFGLATTLIGAQLGELVAGKIGKTEVSISAMGDGTLELTRKVDIPIPPHLKPYEPPAYKATHINVKNDPWDAMAAAGANVYRESSCKAGAPCAKYPPEPELSGNLGGWYRISGDGLRALVLNRADVEKFFLVYFETKLKNDGETFRNLRVRIVDEYDADGQLHNTHSFRSHETEQCKTVFGSELDLTAPNCPEAAKSAPDPFKWPTCTRTVTTETCEWVRSPEKNTFFDDLNVSQWRPEPLDPTEYGPQERRETFKSLDESFDSLSKDVLDLPLNPKFVADVANALAAIASQRSDYKGVPYRMTAPITPQEVKAWMDEKSRDAVPRLVDVFSRPTPDYERVVPIQVQIRPDRVWPDGRRDPDPRVRPDDRGKDRERPGDPLSRDVNVVNTPGVNVINPVLVDAGPAPDVGAPGLESPPTPNAILSPILGLLPDFKSWRTPSHTATCPRPVFDVFQTRIRMDAMCDIAERHRKTIRTVMLAVFVLIALTILLAA</sequence>
<evidence type="ECO:0000313" key="5">
    <source>
        <dbReference type="Proteomes" id="UP000382040"/>
    </source>
</evidence>
<accession>A0A5E5BSI1</accession>
<feature type="region of interest" description="Disordered" evidence="1">
    <location>
        <begin position="442"/>
        <end position="478"/>
    </location>
</feature>
<organism evidence="4 5">
    <name type="scientific">Pandoraea bronchicola</name>
    <dbReference type="NCBI Taxonomy" id="2508287"/>
    <lineage>
        <taxon>Bacteria</taxon>
        <taxon>Pseudomonadati</taxon>
        <taxon>Pseudomonadota</taxon>
        <taxon>Betaproteobacteria</taxon>
        <taxon>Burkholderiales</taxon>
        <taxon>Burkholderiaceae</taxon>
        <taxon>Pandoraea</taxon>
    </lineage>
</organism>
<reference evidence="4 5" key="1">
    <citation type="submission" date="2019-08" db="EMBL/GenBank/DDBJ databases">
        <authorList>
            <person name="Peeters C."/>
        </authorList>
    </citation>
    <scope>NUCLEOTIDE SEQUENCE [LARGE SCALE GENOMIC DNA]</scope>
    <source>
        <strain evidence="4 5">LMG 20603</strain>
    </source>
</reference>
<dbReference type="AlphaFoldDB" id="A0A5E5BSI1"/>
<feature type="transmembrane region" description="Helical" evidence="2">
    <location>
        <begin position="563"/>
        <end position="582"/>
    </location>
</feature>
<keyword evidence="3" id="KW-0732">Signal</keyword>
<evidence type="ECO:0000313" key="4">
    <source>
        <dbReference type="EMBL" id="VVE88035.1"/>
    </source>
</evidence>
<evidence type="ECO:0000256" key="3">
    <source>
        <dbReference type="SAM" id="SignalP"/>
    </source>
</evidence>
<evidence type="ECO:0000256" key="1">
    <source>
        <dbReference type="SAM" id="MobiDB-lite"/>
    </source>
</evidence>
<feature type="compositionally biased region" description="Basic and acidic residues" evidence="1">
    <location>
        <begin position="442"/>
        <end position="472"/>
    </location>
</feature>
<dbReference type="Proteomes" id="UP000382040">
    <property type="component" value="Unassembled WGS sequence"/>
</dbReference>
<keyword evidence="2" id="KW-0812">Transmembrane</keyword>
<dbReference type="RefSeq" id="WP_150559325.1">
    <property type="nucleotide sequence ID" value="NZ_CABPST010000003.1"/>
</dbReference>
<dbReference type="EMBL" id="CABPST010000003">
    <property type="protein sequence ID" value="VVE88035.1"/>
    <property type="molecule type" value="Genomic_DNA"/>
</dbReference>
<name>A0A5E5BSI1_9BURK</name>
<feature type="chain" id="PRO_5022953842" evidence="3">
    <location>
        <begin position="24"/>
        <end position="583"/>
    </location>
</feature>
<protein>
    <submittedName>
        <fullName evidence="4">Uncharacterized protein</fullName>
    </submittedName>
</protein>
<proteinExistence type="predicted"/>
<keyword evidence="2" id="KW-1133">Transmembrane helix</keyword>
<feature type="signal peptide" evidence="3">
    <location>
        <begin position="1"/>
        <end position="23"/>
    </location>
</feature>
<dbReference type="OrthoDB" id="8574245at2"/>
<keyword evidence="5" id="KW-1185">Reference proteome</keyword>
<gene>
    <name evidence="4" type="ORF">PBR20603_01979</name>
</gene>